<comment type="function">
    <text evidence="2">Functions as a ribosomal silencing factor. Interacts with ribosomal protein uL14 (rplN), blocking formation of intersubunit bridge B8. Prevents association of the 30S and 50S ribosomal subunits and the formation of functional ribosomes, thus repressing translation.</text>
</comment>
<keyword evidence="2" id="KW-0678">Repressor</keyword>
<dbReference type="EMBL" id="CP060394">
    <property type="protein sequence ID" value="QNI31521.1"/>
    <property type="molecule type" value="Genomic_DNA"/>
</dbReference>
<proteinExistence type="inferred from homology"/>
<dbReference type="GO" id="GO:0043023">
    <property type="term" value="F:ribosomal large subunit binding"/>
    <property type="evidence" value="ECO:0007669"/>
    <property type="project" value="TreeGrafter"/>
</dbReference>
<keyword evidence="5" id="KW-1185">Reference proteome</keyword>
<evidence type="ECO:0000256" key="3">
    <source>
        <dbReference type="SAM" id="MobiDB-lite"/>
    </source>
</evidence>
<dbReference type="PANTHER" id="PTHR21043:SF0">
    <property type="entry name" value="MITOCHONDRIAL ASSEMBLY OF RIBOSOMAL LARGE SUBUNIT PROTEIN 1"/>
    <property type="match status" value="1"/>
</dbReference>
<reference evidence="4 5" key="1">
    <citation type="submission" date="2020-08" db="EMBL/GenBank/DDBJ databases">
        <title>Edaphobacter telluris sp. nov. and Acidobacterium dinghuensis sp. nov., two acidobacteria isolated from forest soil.</title>
        <authorList>
            <person name="Fu J."/>
            <person name="Qiu L."/>
        </authorList>
    </citation>
    <scope>NUCLEOTIDE SEQUENCE [LARGE SCALE GENOMIC DNA]</scope>
    <source>
        <strain evidence="4">4Y35</strain>
    </source>
</reference>
<comment type="subunit">
    <text evidence="2">Interacts with ribosomal protein uL14 (rplN).</text>
</comment>
<dbReference type="SUPFAM" id="SSF81301">
    <property type="entry name" value="Nucleotidyltransferase"/>
    <property type="match status" value="1"/>
</dbReference>
<dbReference type="GO" id="GO:0017148">
    <property type="term" value="P:negative regulation of translation"/>
    <property type="evidence" value="ECO:0007669"/>
    <property type="project" value="UniProtKB-UniRule"/>
</dbReference>
<keyword evidence="2" id="KW-0810">Translation regulation</keyword>
<dbReference type="GO" id="GO:0042256">
    <property type="term" value="P:cytosolic ribosome assembly"/>
    <property type="evidence" value="ECO:0007669"/>
    <property type="project" value="UniProtKB-UniRule"/>
</dbReference>
<evidence type="ECO:0000256" key="2">
    <source>
        <dbReference type="HAMAP-Rule" id="MF_01477"/>
    </source>
</evidence>
<dbReference type="Gene3D" id="3.30.460.10">
    <property type="entry name" value="Beta Polymerase, domain 2"/>
    <property type="match status" value="1"/>
</dbReference>
<feature type="region of interest" description="Disordered" evidence="3">
    <location>
        <begin position="131"/>
        <end position="175"/>
    </location>
</feature>
<comment type="similarity">
    <text evidence="1 2">Belongs to the Iojap/RsfS family.</text>
</comment>
<accession>A0A7G8BG51</accession>
<organism evidence="4 5">
    <name type="scientific">Alloacidobacterium dinghuense</name>
    <dbReference type="NCBI Taxonomy" id="2763107"/>
    <lineage>
        <taxon>Bacteria</taxon>
        <taxon>Pseudomonadati</taxon>
        <taxon>Acidobacteriota</taxon>
        <taxon>Terriglobia</taxon>
        <taxon>Terriglobales</taxon>
        <taxon>Acidobacteriaceae</taxon>
        <taxon>Alloacidobacterium</taxon>
    </lineage>
</organism>
<evidence type="ECO:0000256" key="1">
    <source>
        <dbReference type="ARBA" id="ARBA00010574"/>
    </source>
</evidence>
<dbReference type="GO" id="GO:0090071">
    <property type="term" value="P:negative regulation of ribosome biogenesis"/>
    <property type="evidence" value="ECO:0007669"/>
    <property type="project" value="UniProtKB-UniRule"/>
</dbReference>
<dbReference type="InterPro" id="IPR043519">
    <property type="entry name" value="NT_sf"/>
</dbReference>
<dbReference type="Proteomes" id="UP000515312">
    <property type="component" value="Chromosome"/>
</dbReference>
<dbReference type="Pfam" id="PF02410">
    <property type="entry name" value="RsfS"/>
    <property type="match status" value="1"/>
</dbReference>
<sequence>MASTETRKMVLAAAAACEDKKAEDTRVLELDPADSGFTDFFLITSAANDRQAQAIGDEIELCLKREFATYPHSVEGRKQGEWILMDYVDFVVHIFLAEKRAFYDLERLWKSARPVDLEELKEALKEKTLAARKKTASKKTVPAKRAAAQAKKKAAGARSTASEKKGSPPSRPKKK</sequence>
<gene>
    <name evidence="2 4" type="primary">rsfS</name>
    <name evidence="4" type="ORF">H7849_20970</name>
</gene>
<dbReference type="GO" id="GO:0005737">
    <property type="term" value="C:cytoplasm"/>
    <property type="evidence" value="ECO:0007669"/>
    <property type="project" value="UniProtKB-SubCell"/>
</dbReference>
<dbReference type="RefSeq" id="WP_186742226.1">
    <property type="nucleotide sequence ID" value="NZ_CP060394.1"/>
</dbReference>
<evidence type="ECO:0000313" key="5">
    <source>
        <dbReference type="Proteomes" id="UP000515312"/>
    </source>
</evidence>
<dbReference type="HAMAP" id="MF_01477">
    <property type="entry name" value="Iojap_RsfS"/>
    <property type="match status" value="1"/>
</dbReference>
<evidence type="ECO:0000313" key="4">
    <source>
        <dbReference type="EMBL" id="QNI31521.1"/>
    </source>
</evidence>
<keyword evidence="2" id="KW-0963">Cytoplasm</keyword>
<comment type="subcellular location">
    <subcellularLocation>
        <location evidence="2">Cytoplasm</location>
    </subcellularLocation>
</comment>
<protein>
    <recommendedName>
        <fullName evidence="2">Ribosomal silencing factor RsfS</fullName>
    </recommendedName>
</protein>
<dbReference type="AlphaFoldDB" id="A0A7G8BG51"/>
<dbReference type="NCBIfam" id="TIGR00090">
    <property type="entry name" value="rsfS_iojap_ybeB"/>
    <property type="match status" value="1"/>
</dbReference>
<name>A0A7G8BG51_9BACT</name>
<dbReference type="PANTHER" id="PTHR21043">
    <property type="entry name" value="IOJAP SUPERFAMILY ORTHOLOG"/>
    <property type="match status" value="1"/>
</dbReference>
<dbReference type="KEGG" id="adin:H7849_20970"/>
<dbReference type="InterPro" id="IPR004394">
    <property type="entry name" value="Iojap/RsfS/C7orf30"/>
</dbReference>